<dbReference type="RefSeq" id="WP_073302535.1">
    <property type="nucleotide sequence ID" value="NZ_FRAW01000003.1"/>
</dbReference>
<evidence type="ECO:0000313" key="5">
    <source>
        <dbReference type="Proteomes" id="UP000190449"/>
    </source>
</evidence>
<protein>
    <recommendedName>
        <fullName evidence="6">DUF5683 domain-containing protein</fullName>
    </recommendedName>
</protein>
<reference evidence="3 5" key="3">
    <citation type="submission" date="2017-02" db="EMBL/GenBank/DDBJ databases">
        <authorList>
            <person name="Peterson S.W."/>
        </authorList>
    </citation>
    <scope>NUCLEOTIDE SEQUENCE [LARGE SCALE GENOMIC DNA]</scope>
    <source>
        <strain evidence="3 5">ATCC 43854</strain>
    </source>
</reference>
<accession>A0A1T4Q2X0</accession>
<evidence type="ECO:0000313" key="3">
    <source>
        <dbReference type="EMBL" id="SJZ97996.1"/>
    </source>
</evidence>
<proteinExistence type="predicted"/>
<dbReference type="EMBL" id="FRAW01000003">
    <property type="protein sequence ID" value="SHK29188.1"/>
    <property type="molecule type" value="Genomic_DNA"/>
</dbReference>
<dbReference type="Proteomes" id="UP000190449">
    <property type="component" value="Unassembled WGS sequence"/>
</dbReference>
<dbReference type="EMBL" id="FUWU01000041">
    <property type="protein sequence ID" value="SJZ97996.1"/>
    <property type="molecule type" value="Genomic_DNA"/>
</dbReference>
<keyword evidence="1" id="KW-0732">Signal</keyword>
<dbReference type="AlphaFoldDB" id="A0A1M6RA31"/>
<gene>
    <name evidence="3" type="ORF">SAMN02745108_02148</name>
    <name evidence="2" type="ORF">SAMN05720469_103160</name>
</gene>
<organism evidence="2 4">
    <name type="scientific">Fibrobacter intestinalis</name>
    <dbReference type="NCBI Taxonomy" id="28122"/>
    <lineage>
        <taxon>Bacteria</taxon>
        <taxon>Pseudomonadati</taxon>
        <taxon>Fibrobacterota</taxon>
        <taxon>Fibrobacteria</taxon>
        <taxon>Fibrobacterales</taxon>
        <taxon>Fibrobacteraceae</taxon>
        <taxon>Fibrobacter</taxon>
    </lineage>
</organism>
<evidence type="ECO:0000313" key="4">
    <source>
        <dbReference type="Proteomes" id="UP000184275"/>
    </source>
</evidence>
<name>A0A1M6RA31_9BACT</name>
<feature type="signal peptide" evidence="1">
    <location>
        <begin position="1"/>
        <end position="19"/>
    </location>
</feature>
<evidence type="ECO:0000256" key="1">
    <source>
        <dbReference type="SAM" id="SignalP"/>
    </source>
</evidence>
<keyword evidence="4" id="KW-1185">Reference proteome</keyword>
<reference evidence="4" key="1">
    <citation type="submission" date="2016-11" db="EMBL/GenBank/DDBJ databases">
        <authorList>
            <person name="Varghese N."/>
            <person name="Submissions S."/>
        </authorList>
    </citation>
    <scope>NUCLEOTIDE SEQUENCE [LARGE SCALE GENOMIC DNA]</scope>
    <source>
        <strain evidence="4">UWOS</strain>
    </source>
</reference>
<accession>A0A1M6RA31</accession>
<dbReference type="STRING" id="28122.SAMN02745108_02148"/>
<dbReference type="Proteomes" id="UP000184275">
    <property type="component" value="Unassembled WGS sequence"/>
</dbReference>
<feature type="chain" id="PRO_5044562666" description="DUF5683 domain-containing protein" evidence="1">
    <location>
        <begin position="20"/>
        <end position="246"/>
    </location>
</feature>
<reference evidence="2" key="2">
    <citation type="submission" date="2016-11" db="EMBL/GenBank/DDBJ databases">
        <authorList>
            <person name="Jaros S."/>
            <person name="Januszkiewicz K."/>
            <person name="Wedrychowicz H."/>
        </authorList>
    </citation>
    <scope>NUCLEOTIDE SEQUENCE [LARGE SCALE GENOMIC DNA]</scope>
    <source>
        <strain evidence="2">UWOS</strain>
    </source>
</reference>
<evidence type="ECO:0000313" key="2">
    <source>
        <dbReference type="EMBL" id="SHK29188.1"/>
    </source>
</evidence>
<sequence length="246" mass="27328">MKKLLAAFVLFLCVAEISAQPVVISVDESISRNSQKSLPLAIGASLLLPGMGQHYLGEETFVKAYVWTDVALWVATFGSYFFGERQIASARSYASRYAGISNPPSSESFLNLLGDYRSRGGVDGENANPDSDEDYNQAMIRSGYAIDKDYPFDEAHTWNWGSSDNPETSRRMSHYRDILRNYRISRIAFQVSIGALILNRVISVLDVMRIYRSTSSSLAETSAARHLAIFPEFRPEGPGATLLLSF</sequence>
<evidence type="ECO:0008006" key="6">
    <source>
        <dbReference type="Google" id="ProtNLM"/>
    </source>
</evidence>